<comment type="caution">
    <text evidence="1">The sequence shown here is derived from an EMBL/GenBank/DDBJ whole genome shotgun (WGS) entry which is preliminary data.</text>
</comment>
<organism evidence="1 2">
    <name type="scientific">Sutcliffiella rhizosphaerae</name>
    <dbReference type="NCBI Taxonomy" id="2880967"/>
    <lineage>
        <taxon>Bacteria</taxon>
        <taxon>Bacillati</taxon>
        <taxon>Bacillota</taxon>
        <taxon>Bacilli</taxon>
        <taxon>Bacillales</taxon>
        <taxon>Bacillaceae</taxon>
        <taxon>Sutcliffiella</taxon>
    </lineage>
</organism>
<name>A0ABN8ADF0_9BACI</name>
<gene>
    <name evidence="1" type="ORF">BACCIP111883_04062</name>
</gene>
<sequence>MFATEEDLIKRLKKEYINKLFFDEVGGGYGIADLIVIKNKTDFIQYFESRNGVFLKNNDQIKIFMYLWKKKKGVCFEEILSNHYIPAEKLKYKVLKYLTEIEAVILKDGKYFRNKSFYIFSADIVAIEGKLSNWQAALTQAIRYLRFAKSAYVALDMDYIHRVDLNEFKKYNIGLISVGSKVEVMYKPQSQKPIDPVMRYRIAENIIQNSNLNTGRLRKVHF</sequence>
<accession>A0ABN8ADF0</accession>
<evidence type="ECO:0000313" key="2">
    <source>
        <dbReference type="Proteomes" id="UP000789833"/>
    </source>
</evidence>
<dbReference type="EMBL" id="CAKJTJ010000041">
    <property type="protein sequence ID" value="CAG9623266.1"/>
    <property type="molecule type" value="Genomic_DNA"/>
</dbReference>
<reference evidence="1 2" key="1">
    <citation type="submission" date="2021-10" db="EMBL/GenBank/DDBJ databases">
        <authorList>
            <person name="Criscuolo A."/>
        </authorList>
    </citation>
    <scope>NUCLEOTIDE SEQUENCE [LARGE SCALE GENOMIC DNA]</scope>
    <source>
        <strain evidence="2">CIP 111883</strain>
    </source>
</reference>
<evidence type="ECO:0000313" key="1">
    <source>
        <dbReference type="EMBL" id="CAG9623266.1"/>
    </source>
</evidence>
<keyword evidence="2" id="KW-1185">Reference proteome</keyword>
<protein>
    <submittedName>
        <fullName evidence="1">Uncharacterized protein</fullName>
    </submittedName>
</protein>
<dbReference type="Proteomes" id="UP000789833">
    <property type="component" value="Unassembled WGS sequence"/>
</dbReference>
<proteinExistence type="predicted"/>